<name>A0A2V3IE68_9FLOR</name>
<organism evidence="1 2">
    <name type="scientific">Gracilariopsis chorda</name>
    <dbReference type="NCBI Taxonomy" id="448386"/>
    <lineage>
        <taxon>Eukaryota</taxon>
        <taxon>Rhodophyta</taxon>
        <taxon>Florideophyceae</taxon>
        <taxon>Rhodymeniophycidae</taxon>
        <taxon>Gracilariales</taxon>
        <taxon>Gracilariaceae</taxon>
        <taxon>Gracilariopsis</taxon>
    </lineage>
</organism>
<reference evidence="1 2" key="1">
    <citation type="journal article" date="2018" name="Mol. Biol. Evol.">
        <title>Analysis of the draft genome of the red seaweed Gracilariopsis chorda provides insights into genome size evolution in Rhodophyta.</title>
        <authorList>
            <person name="Lee J."/>
            <person name="Yang E.C."/>
            <person name="Graf L."/>
            <person name="Yang J.H."/>
            <person name="Qiu H."/>
            <person name="Zel Zion U."/>
            <person name="Chan C.X."/>
            <person name="Stephens T.G."/>
            <person name="Weber A.P.M."/>
            <person name="Boo G.H."/>
            <person name="Boo S.M."/>
            <person name="Kim K.M."/>
            <person name="Shin Y."/>
            <person name="Jung M."/>
            <person name="Lee S.J."/>
            <person name="Yim H.S."/>
            <person name="Lee J.H."/>
            <person name="Bhattacharya D."/>
            <person name="Yoon H.S."/>
        </authorList>
    </citation>
    <scope>NUCLEOTIDE SEQUENCE [LARGE SCALE GENOMIC DNA]</scope>
    <source>
        <strain evidence="1 2">SKKU-2015</strain>
        <tissue evidence="1">Whole body</tissue>
    </source>
</reference>
<proteinExistence type="predicted"/>
<evidence type="ECO:0000313" key="2">
    <source>
        <dbReference type="Proteomes" id="UP000247409"/>
    </source>
</evidence>
<keyword evidence="2" id="KW-1185">Reference proteome</keyword>
<dbReference type="AlphaFoldDB" id="A0A2V3IE68"/>
<sequence>MLLATCVTGGGTECNQLQGGVLTAIDWNVSSAQLGAKADGHVPETTEATGEITAPPGGCLVASGGDILWRGACVRAAALRTCALQRTDGPFRETLLWNVTACESGALGGGDVYRW</sequence>
<evidence type="ECO:0000313" key="1">
    <source>
        <dbReference type="EMBL" id="PXF40363.1"/>
    </source>
</evidence>
<protein>
    <submittedName>
        <fullName evidence="1">Uncharacterized protein</fullName>
    </submittedName>
</protein>
<dbReference type="EMBL" id="NBIV01000305">
    <property type="protein sequence ID" value="PXF40363.1"/>
    <property type="molecule type" value="Genomic_DNA"/>
</dbReference>
<dbReference type="Proteomes" id="UP000247409">
    <property type="component" value="Unassembled WGS sequence"/>
</dbReference>
<gene>
    <name evidence="1" type="ORF">BWQ96_09919</name>
</gene>
<accession>A0A2V3IE68</accession>
<comment type="caution">
    <text evidence="1">The sequence shown here is derived from an EMBL/GenBank/DDBJ whole genome shotgun (WGS) entry which is preliminary data.</text>
</comment>